<evidence type="ECO:0000313" key="1">
    <source>
        <dbReference type="EMBL" id="GIX92145.1"/>
    </source>
</evidence>
<proteinExistence type="predicted"/>
<name>A0AAV4P6D7_CAEEX</name>
<dbReference type="AlphaFoldDB" id="A0AAV4P6D7"/>
<organism evidence="1 2">
    <name type="scientific">Caerostris extrusa</name>
    <name type="common">Bark spider</name>
    <name type="synonym">Caerostris bankana</name>
    <dbReference type="NCBI Taxonomy" id="172846"/>
    <lineage>
        <taxon>Eukaryota</taxon>
        <taxon>Metazoa</taxon>
        <taxon>Ecdysozoa</taxon>
        <taxon>Arthropoda</taxon>
        <taxon>Chelicerata</taxon>
        <taxon>Arachnida</taxon>
        <taxon>Araneae</taxon>
        <taxon>Araneomorphae</taxon>
        <taxon>Entelegynae</taxon>
        <taxon>Araneoidea</taxon>
        <taxon>Araneidae</taxon>
        <taxon>Caerostris</taxon>
    </lineage>
</organism>
<evidence type="ECO:0000313" key="2">
    <source>
        <dbReference type="Proteomes" id="UP001054945"/>
    </source>
</evidence>
<dbReference type="Proteomes" id="UP001054945">
    <property type="component" value="Unassembled WGS sequence"/>
</dbReference>
<comment type="caution">
    <text evidence="1">The sequence shown here is derived from an EMBL/GenBank/DDBJ whole genome shotgun (WGS) entry which is preliminary data.</text>
</comment>
<reference evidence="1 2" key="1">
    <citation type="submission" date="2021-06" db="EMBL/GenBank/DDBJ databases">
        <title>Caerostris extrusa draft genome.</title>
        <authorList>
            <person name="Kono N."/>
            <person name="Arakawa K."/>
        </authorList>
    </citation>
    <scope>NUCLEOTIDE SEQUENCE [LARGE SCALE GENOMIC DNA]</scope>
</reference>
<dbReference type="EMBL" id="BPLR01004099">
    <property type="protein sequence ID" value="GIX92145.1"/>
    <property type="molecule type" value="Genomic_DNA"/>
</dbReference>
<accession>A0AAV4P6D7</accession>
<gene>
    <name evidence="1" type="primary">mapkbp1_2</name>
    <name evidence="1" type="ORF">CEXT_256721</name>
</gene>
<protein>
    <submittedName>
        <fullName evidence="1">WD repeat-containing protein 55 homolog</fullName>
    </submittedName>
</protein>
<sequence length="77" mass="8866">MMWKPSIKVVQEQVVTEKTTFYDMEKDVSQPHVLAACQDSKIRIYVTYPQGSTSAPCPALRERAHSSRLLWTLRVPM</sequence>
<keyword evidence="2" id="KW-1185">Reference proteome</keyword>